<name>A0A8B8ZH99_PHODC</name>
<evidence type="ECO:0000313" key="1">
    <source>
        <dbReference type="Proteomes" id="UP000228380"/>
    </source>
</evidence>
<accession>A0A8B8ZH99</accession>
<evidence type="ECO:0000313" key="2">
    <source>
        <dbReference type="RefSeq" id="XP_038973536.1"/>
    </source>
</evidence>
<dbReference type="AlphaFoldDB" id="A0A8B8ZH99"/>
<reference evidence="2" key="1">
    <citation type="submission" date="2025-08" db="UniProtKB">
        <authorList>
            <consortium name="RefSeq"/>
        </authorList>
    </citation>
    <scope>IDENTIFICATION</scope>
    <source>
        <tissue evidence="2">Young leaves</tissue>
    </source>
</reference>
<dbReference type="Proteomes" id="UP000228380">
    <property type="component" value="Unplaced"/>
</dbReference>
<proteinExistence type="predicted"/>
<dbReference type="PANTHER" id="PTHR11439">
    <property type="entry name" value="GAG-POL-RELATED RETROTRANSPOSON"/>
    <property type="match status" value="1"/>
</dbReference>
<gene>
    <name evidence="2" type="primary">LOC120105289</name>
</gene>
<protein>
    <submittedName>
        <fullName evidence="2">Secreted RxLR effector protein 161-like</fullName>
    </submittedName>
</protein>
<organism evidence="1 2">
    <name type="scientific">Phoenix dactylifera</name>
    <name type="common">Date palm</name>
    <dbReference type="NCBI Taxonomy" id="42345"/>
    <lineage>
        <taxon>Eukaryota</taxon>
        <taxon>Viridiplantae</taxon>
        <taxon>Streptophyta</taxon>
        <taxon>Embryophyta</taxon>
        <taxon>Tracheophyta</taxon>
        <taxon>Spermatophyta</taxon>
        <taxon>Magnoliopsida</taxon>
        <taxon>Liliopsida</taxon>
        <taxon>Arecaceae</taxon>
        <taxon>Coryphoideae</taxon>
        <taxon>Phoeniceae</taxon>
        <taxon>Phoenix</taxon>
    </lineage>
</organism>
<keyword evidence="1" id="KW-1185">Reference proteome</keyword>
<dbReference type="OrthoDB" id="1645289at2759"/>
<dbReference type="PANTHER" id="PTHR11439:SF467">
    <property type="entry name" value="INTEGRASE CATALYTIC DOMAIN-CONTAINING PROTEIN"/>
    <property type="match status" value="1"/>
</dbReference>
<dbReference type="KEGG" id="pda:120105289"/>
<dbReference type="RefSeq" id="XP_038973536.1">
    <property type="nucleotide sequence ID" value="XM_039117608.1"/>
</dbReference>
<sequence>MVDIPYASTIGSLMYAQMCTRPDIAFVVGLLGRFPSDPGKAYWDAAKKVFRKSTSVYVFLLAGQVVSWKSQKQSITAPSTMAAEYIACFEATSQAI</sequence>
<dbReference type="GeneID" id="120105289"/>
<dbReference type="CDD" id="cd09272">
    <property type="entry name" value="RNase_HI_RT_Ty1"/>
    <property type="match status" value="1"/>
</dbReference>